<feature type="domain" description="SHSP" evidence="3">
    <location>
        <begin position="1"/>
        <end position="37"/>
    </location>
</feature>
<proteinExistence type="inferred from homology"/>
<dbReference type="InterPro" id="IPR002068">
    <property type="entry name" value="A-crystallin/Hsp20_dom"/>
</dbReference>
<evidence type="ECO:0000256" key="2">
    <source>
        <dbReference type="RuleBase" id="RU003616"/>
    </source>
</evidence>
<name>A0ABU2YES1_9FLAO</name>
<accession>A0ABU2YES1</accession>
<dbReference type="Gene3D" id="2.60.40.790">
    <property type="match status" value="1"/>
</dbReference>
<reference evidence="4 5" key="1">
    <citation type="submission" date="2023-09" db="EMBL/GenBank/DDBJ databases">
        <authorList>
            <person name="Rey-Velasco X."/>
        </authorList>
    </citation>
    <scope>NUCLEOTIDE SEQUENCE [LARGE SCALE GENOMIC DNA]</scope>
    <source>
        <strain evidence="4 5">W242</strain>
    </source>
</reference>
<dbReference type="SUPFAM" id="SSF49764">
    <property type="entry name" value="HSP20-like chaperones"/>
    <property type="match status" value="1"/>
</dbReference>
<evidence type="ECO:0000259" key="3">
    <source>
        <dbReference type="PROSITE" id="PS01031"/>
    </source>
</evidence>
<keyword evidence="5" id="KW-1185">Reference proteome</keyword>
<evidence type="ECO:0000313" key="4">
    <source>
        <dbReference type="EMBL" id="MDT0556154.1"/>
    </source>
</evidence>
<organism evidence="4 5">
    <name type="scientific">Patiriisocius hiemis</name>
    <dbReference type="NCBI Taxonomy" id="3075604"/>
    <lineage>
        <taxon>Bacteria</taxon>
        <taxon>Pseudomonadati</taxon>
        <taxon>Bacteroidota</taxon>
        <taxon>Flavobacteriia</taxon>
        <taxon>Flavobacteriales</taxon>
        <taxon>Flavobacteriaceae</taxon>
        <taxon>Patiriisocius</taxon>
    </lineage>
</organism>
<dbReference type="CDD" id="cd06464">
    <property type="entry name" value="ACD_sHsps-like"/>
    <property type="match status" value="1"/>
</dbReference>
<sequence>MNVKENPENFEIEFALQGFSNKDIEVSLENDVLHVCV</sequence>
<dbReference type="EMBL" id="JAVRHZ010000005">
    <property type="protein sequence ID" value="MDT0556154.1"/>
    <property type="molecule type" value="Genomic_DNA"/>
</dbReference>
<dbReference type="Proteomes" id="UP001254488">
    <property type="component" value="Unassembled WGS sequence"/>
</dbReference>
<dbReference type="PROSITE" id="PS01031">
    <property type="entry name" value="SHSP"/>
    <property type="match status" value="1"/>
</dbReference>
<protein>
    <submittedName>
        <fullName evidence="4">Hsp20/alpha crystallin family protein</fullName>
    </submittedName>
</protein>
<comment type="similarity">
    <text evidence="1 2">Belongs to the small heat shock protein (HSP20) family.</text>
</comment>
<dbReference type="Pfam" id="PF00011">
    <property type="entry name" value="HSP20"/>
    <property type="match status" value="1"/>
</dbReference>
<gene>
    <name evidence="4" type="ORF">RM538_09070</name>
</gene>
<comment type="caution">
    <text evidence="4">The sequence shown here is derived from an EMBL/GenBank/DDBJ whole genome shotgun (WGS) entry which is preliminary data.</text>
</comment>
<evidence type="ECO:0000313" key="5">
    <source>
        <dbReference type="Proteomes" id="UP001254488"/>
    </source>
</evidence>
<dbReference type="RefSeq" id="WP_311333109.1">
    <property type="nucleotide sequence ID" value="NZ_JAVRHZ010000005.1"/>
</dbReference>
<dbReference type="InterPro" id="IPR008978">
    <property type="entry name" value="HSP20-like_chaperone"/>
</dbReference>
<evidence type="ECO:0000256" key="1">
    <source>
        <dbReference type="PROSITE-ProRule" id="PRU00285"/>
    </source>
</evidence>